<evidence type="ECO:0000259" key="1">
    <source>
        <dbReference type="Pfam" id="PF13472"/>
    </source>
</evidence>
<gene>
    <name evidence="2" type="ORF">EOI86_15245</name>
</gene>
<dbReference type="Pfam" id="PF13472">
    <property type="entry name" value="Lipase_GDSL_2"/>
    <property type="match status" value="1"/>
</dbReference>
<accession>A0A437QPV2</accession>
<dbReference type="InterPro" id="IPR013830">
    <property type="entry name" value="SGNH_hydro"/>
</dbReference>
<evidence type="ECO:0000313" key="3">
    <source>
        <dbReference type="Proteomes" id="UP000287447"/>
    </source>
</evidence>
<dbReference type="PANTHER" id="PTHR30383">
    <property type="entry name" value="THIOESTERASE 1/PROTEASE 1/LYSOPHOSPHOLIPASE L1"/>
    <property type="match status" value="1"/>
</dbReference>
<dbReference type="GO" id="GO:0004622">
    <property type="term" value="F:phosphatidylcholine lysophospholipase activity"/>
    <property type="evidence" value="ECO:0007669"/>
    <property type="project" value="TreeGrafter"/>
</dbReference>
<feature type="domain" description="SGNH hydrolase-type esterase" evidence="1">
    <location>
        <begin position="67"/>
        <end position="228"/>
    </location>
</feature>
<organism evidence="2 3">
    <name type="scientific">Hwanghaeella grinnelliae</name>
    <dbReference type="NCBI Taxonomy" id="2500179"/>
    <lineage>
        <taxon>Bacteria</taxon>
        <taxon>Pseudomonadati</taxon>
        <taxon>Pseudomonadota</taxon>
        <taxon>Alphaproteobacteria</taxon>
        <taxon>Rhodospirillales</taxon>
        <taxon>Rhodospirillaceae</taxon>
        <taxon>Hwanghaeella</taxon>
    </lineage>
</organism>
<evidence type="ECO:0000313" key="2">
    <source>
        <dbReference type="EMBL" id="RVU36542.1"/>
    </source>
</evidence>
<dbReference type="SUPFAM" id="SSF52266">
    <property type="entry name" value="SGNH hydrolase"/>
    <property type="match status" value="1"/>
</dbReference>
<dbReference type="PROSITE" id="PS01098">
    <property type="entry name" value="LIPASE_GDSL_SER"/>
    <property type="match status" value="1"/>
</dbReference>
<dbReference type="InterPro" id="IPR008265">
    <property type="entry name" value="Lipase_GDSL_AS"/>
</dbReference>
<dbReference type="EMBL" id="SADE01000002">
    <property type="protein sequence ID" value="RVU36542.1"/>
    <property type="molecule type" value="Genomic_DNA"/>
</dbReference>
<dbReference type="PANTHER" id="PTHR30383:SF24">
    <property type="entry name" value="THIOESTERASE 1_PROTEASE 1_LYSOPHOSPHOLIPASE L1"/>
    <property type="match status" value="1"/>
</dbReference>
<proteinExistence type="predicted"/>
<sequence length="246" mass="26182">MATFRSVGVKLSKKSGCGSFRHRNTDHKRYGGIFGQFNRFAAVFLFLASLLAGPQVTSASEEPVILAFGDSLTAGYGLPQNDSFPAQLSRALASAGHPAKVINAGVSGDTSAGGANRIDWALADEPDLVILELGANDGLRGFEPAQTRKNLDIILEKSFTSGAKVLFTGMLAPRNLGNDYAAEFDAVFPDMAEKYPNAVFYPFFLEGVAADPKLNQDDGIHPNAEGVAVIVERIMPFVLKALGKDA</sequence>
<name>A0A437QPV2_9PROT</name>
<dbReference type="AlphaFoldDB" id="A0A437QPV2"/>
<dbReference type="OrthoDB" id="9786188at2"/>
<dbReference type="InterPro" id="IPR051532">
    <property type="entry name" value="Ester_Hydrolysis_Enzymes"/>
</dbReference>
<keyword evidence="3" id="KW-1185">Reference proteome</keyword>
<reference evidence="3" key="1">
    <citation type="submission" date="2019-01" db="EMBL/GenBank/DDBJ databases">
        <title>Gri0909 isolated from a small marine red alga.</title>
        <authorList>
            <person name="Kim J."/>
            <person name="Jeong S.E."/>
            <person name="Jeon C.O."/>
        </authorList>
    </citation>
    <scope>NUCLEOTIDE SEQUENCE [LARGE SCALE GENOMIC DNA]</scope>
    <source>
        <strain evidence="3">Gri0909</strain>
    </source>
</reference>
<protein>
    <submittedName>
        <fullName evidence="2">Arylesterase</fullName>
    </submittedName>
</protein>
<comment type="caution">
    <text evidence="2">The sequence shown here is derived from an EMBL/GenBank/DDBJ whole genome shotgun (WGS) entry which is preliminary data.</text>
</comment>
<dbReference type="Proteomes" id="UP000287447">
    <property type="component" value="Unassembled WGS sequence"/>
</dbReference>
<dbReference type="Gene3D" id="3.40.50.1110">
    <property type="entry name" value="SGNH hydrolase"/>
    <property type="match status" value="1"/>
</dbReference>
<dbReference type="InterPro" id="IPR036514">
    <property type="entry name" value="SGNH_hydro_sf"/>
</dbReference>
<dbReference type="GO" id="GO:0006629">
    <property type="term" value="P:lipid metabolic process"/>
    <property type="evidence" value="ECO:0007669"/>
    <property type="project" value="InterPro"/>
</dbReference>
<dbReference type="CDD" id="cd01822">
    <property type="entry name" value="Lysophospholipase_L1_like"/>
    <property type="match status" value="1"/>
</dbReference>